<dbReference type="EMBL" id="CAJVPW010033759">
    <property type="protein sequence ID" value="CAG8731891.1"/>
    <property type="molecule type" value="Genomic_DNA"/>
</dbReference>
<dbReference type="Proteomes" id="UP000789366">
    <property type="component" value="Unassembled WGS sequence"/>
</dbReference>
<comment type="caution">
    <text evidence="1">The sequence shown here is derived from an EMBL/GenBank/DDBJ whole genome shotgun (WGS) entry which is preliminary data.</text>
</comment>
<organism evidence="1 2">
    <name type="scientific">Cetraspora pellucida</name>
    <dbReference type="NCBI Taxonomy" id="1433469"/>
    <lineage>
        <taxon>Eukaryota</taxon>
        <taxon>Fungi</taxon>
        <taxon>Fungi incertae sedis</taxon>
        <taxon>Mucoromycota</taxon>
        <taxon>Glomeromycotina</taxon>
        <taxon>Glomeromycetes</taxon>
        <taxon>Diversisporales</taxon>
        <taxon>Gigasporaceae</taxon>
        <taxon>Cetraspora</taxon>
    </lineage>
</organism>
<feature type="non-terminal residue" evidence="1">
    <location>
        <position position="1"/>
    </location>
</feature>
<name>A0ACA9Q654_9GLOM</name>
<keyword evidence="2" id="KW-1185">Reference proteome</keyword>
<evidence type="ECO:0000313" key="2">
    <source>
        <dbReference type="Proteomes" id="UP000789366"/>
    </source>
</evidence>
<protein>
    <submittedName>
        <fullName evidence="1">12144_t:CDS:1</fullName>
    </submittedName>
</protein>
<gene>
    <name evidence="1" type="ORF">SPELUC_LOCUS13171</name>
</gene>
<proteinExistence type="predicted"/>
<accession>A0ACA9Q654</accession>
<reference evidence="1" key="1">
    <citation type="submission" date="2021-06" db="EMBL/GenBank/DDBJ databases">
        <authorList>
            <person name="Kallberg Y."/>
            <person name="Tangrot J."/>
            <person name="Rosling A."/>
        </authorList>
    </citation>
    <scope>NUCLEOTIDE SEQUENCE</scope>
    <source>
        <strain evidence="1">28 12/20/2015</strain>
    </source>
</reference>
<evidence type="ECO:0000313" key="1">
    <source>
        <dbReference type="EMBL" id="CAG8731891.1"/>
    </source>
</evidence>
<sequence>EFKGSNSWVNKFKKRHNLSEYKKTGEGASVPLEILPKERRKIQEIIINSNFQLENIFNIDETELF</sequence>